<feature type="binding site" evidence="6">
    <location>
        <position position="97"/>
    </location>
    <ligand>
        <name>Mg(2+)</name>
        <dbReference type="ChEBI" id="CHEBI:18420"/>
    </ligand>
</feature>
<keyword evidence="4" id="KW-0378">Hydrolase</keyword>
<evidence type="ECO:0000256" key="5">
    <source>
        <dbReference type="ARBA" id="ARBA00022842"/>
    </source>
</evidence>
<gene>
    <name evidence="7" type="primary">Phospho2</name>
    <name evidence="7" type="ORF">FJT64_005364</name>
</gene>
<dbReference type="NCBIfam" id="TIGR01489">
    <property type="entry name" value="DKMTPPase-SF"/>
    <property type="match status" value="1"/>
</dbReference>
<dbReference type="PANTHER" id="PTHR20889:SF12">
    <property type="entry name" value="LP01149P"/>
    <property type="match status" value="1"/>
</dbReference>
<evidence type="ECO:0000256" key="3">
    <source>
        <dbReference type="ARBA" id="ARBA00022723"/>
    </source>
</evidence>
<dbReference type="EMBL" id="VIIS01001505">
    <property type="protein sequence ID" value="KAF0297200.1"/>
    <property type="molecule type" value="Genomic_DNA"/>
</dbReference>
<evidence type="ECO:0000256" key="2">
    <source>
        <dbReference type="ARBA" id="ARBA00008541"/>
    </source>
</evidence>
<dbReference type="AlphaFoldDB" id="A0A6A4W0H4"/>
<proteinExistence type="inferred from homology"/>
<dbReference type="InterPro" id="IPR036412">
    <property type="entry name" value="HAD-like_sf"/>
</dbReference>
<keyword evidence="8" id="KW-1185">Reference proteome</keyword>
<dbReference type="InterPro" id="IPR006384">
    <property type="entry name" value="HAD_hydro_PyrdxlP_Pase-like"/>
</dbReference>
<keyword evidence="3 6" id="KW-0479">Metal-binding</keyword>
<accession>A0A6A4W0H4</accession>
<dbReference type="InterPro" id="IPR023214">
    <property type="entry name" value="HAD_sf"/>
</dbReference>
<organism evidence="7 8">
    <name type="scientific">Amphibalanus amphitrite</name>
    <name type="common">Striped barnacle</name>
    <name type="synonym">Balanus amphitrite</name>
    <dbReference type="NCBI Taxonomy" id="1232801"/>
    <lineage>
        <taxon>Eukaryota</taxon>
        <taxon>Metazoa</taxon>
        <taxon>Ecdysozoa</taxon>
        <taxon>Arthropoda</taxon>
        <taxon>Crustacea</taxon>
        <taxon>Multicrustacea</taxon>
        <taxon>Cirripedia</taxon>
        <taxon>Thoracica</taxon>
        <taxon>Thoracicalcarea</taxon>
        <taxon>Balanomorpha</taxon>
        <taxon>Balanoidea</taxon>
        <taxon>Balanidae</taxon>
        <taxon>Amphibalaninae</taxon>
        <taxon>Amphibalanus</taxon>
    </lineage>
</organism>
<comment type="caution">
    <text evidence="7">The sequence shown here is derived from an EMBL/GenBank/DDBJ whole genome shotgun (WGS) entry which is preliminary data.</text>
</comment>
<sequence length="153" mass="17570">MLFSVPENIDIIIISDSNSVFIQHILETHGLYDRIMNIFTNPANFDQDGRLVVTPFTDQETCGICERNLCKGDALKLHLDRMTGARRKYDRVLYVGDGKNDVCPCLKLGKNDVIFARAGYRLEEELKKMQDNNKKIDAEVVIWHDANVIFEHI</sequence>
<dbReference type="Pfam" id="PF06888">
    <property type="entry name" value="Put_Phosphatase"/>
    <property type="match status" value="1"/>
</dbReference>
<name>A0A6A4W0H4_AMPAM</name>
<evidence type="ECO:0000313" key="7">
    <source>
        <dbReference type="EMBL" id="KAF0297200.1"/>
    </source>
</evidence>
<dbReference type="GO" id="GO:0016791">
    <property type="term" value="F:phosphatase activity"/>
    <property type="evidence" value="ECO:0007669"/>
    <property type="project" value="InterPro"/>
</dbReference>
<evidence type="ECO:0000256" key="4">
    <source>
        <dbReference type="ARBA" id="ARBA00022801"/>
    </source>
</evidence>
<dbReference type="OrthoDB" id="10267182at2759"/>
<reference evidence="7 8" key="1">
    <citation type="submission" date="2019-07" db="EMBL/GenBank/DDBJ databases">
        <title>Draft genome assembly of a fouling barnacle, Amphibalanus amphitrite (Darwin, 1854): The first reference genome for Thecostraca.</title>
        <authorList>
            <person name="Kim W."/>
        </authorList>
    </citation>
    <scope>NUCLEOTIDE SEQUENCE [LARGE SCALE GENOMIC DNA]</scope>
    <source>
        <strain evidence="7">SNU_AA5</strain>
        <tissue evidence="7">Soma without cirri and trophi</tissue>
    </source>
</reference>
<dbReference type="SUPFAM" id="SSF56784">
    <property type="entry name" value="HAD-like"/>
    <property type="match status" value="1"/>
</dbReference>
<dbReference type="InterPro" id="IPR016965">
    <property type="entry name" value="Pase_PHOSPHO-typ"/>
</dbReference>
<protein>
    <submittedName>
        <fullName evidence="7">Pyridoxal phosphate phosphatase PHOSPHO2</fullName>
    </submittedName>
</protein>
<evidence type="ECO:0000256" key="6">
    <source>
        <dbReference type="PIRSR" id="PIRSR031051-3"/>
    </source>
</evidence>
<keyword evidence="5 6" id="KW-0460">Magnesium</keyword>
<evidence type="ECO:0000313" key="8">
    <source>
        <dbReference type="Proteomes" id="UP000440578"/>
    </source>
</evidence>
<dbReference type="GO" id="GO:0046872">
    <property type="term" value="F:metal ion binding"/>
    <property type="evidence" value="ECO:0007669"/>
    <property type="project" value="UniProtKB-KW"/>
</dbReference>
<dbReference type="PIRSF" id="PIRSF031051">
    <property type="entry name" value="PyrdxlP_Pase_PHOSPHO2"/>
    <property type="match status" value="1"/>
</dbReference>
<dbReference type="Proteomes" id="UP000440578">
    <property type="component" value="Unassembled WGS sequence"/>
</dbReference>
<dbReference type="PANTHER" id="PTHR20889">
    <property type="entry name" value="PHOSPHATASE, ORPHAN 1, 2"/>
    <property type="match status" value="1"/>
</dbReference>
<comment type="cofactor">
    <cofactor evidence="1 6">
        <name>Mg(2+)</name>
        <dbReference type="ChEBI" id="CHEBI:18420"/>
    </cofactor>
</comment>
<evidence type="ECO:0000256" key="1">
    <source>
        <dbReference type="ARBA" id="ARBA00001946"/>
    </source>
</evidence>
<dbReference type="NCBIfam" id="TIGR01488">
    <property type="entry name" value="HAD-SF-IB"/>
    <property type="match status" value="1"/>
</dbReference>
<dbReference type="Gene3D" id="3.40.50.1000">
    <property type="entry name" value="HAD superfamily/HAD-like"/>
    <property type="match status" value="1"/>
</dbReference>
<comment type="similarity">
    <text evidence="2">Belongs to the HAD-like hydrolase superfamily. PHOSPHO family.</text>
</comment>